<feature type="active site" description="For sulfotransferase activity" evidence="3">
    <location>
        <position position="34"/>
    </location>
</feature>
<organism evidence="6 8">
    <name type="scientific">Chrysophaeum taylorii</name>
    <dbReference type="NCBI Taxonomy" id="2483200"/>
    <lineage>
        <taxon>Eukaryota</taxon>
        <taxon>Sar</taxon>
        <taxon>Stramenopiles</taxon>
        <taxon>Ochrophyta</taxon>
        <taxon>Pelagophyceae</taxon>
        <taxon>Pelagomonadales</taxon>
        <taxon>Pelagomonadaceae</taxon>
        <taxon>Chrysophaeum</taxon>
    </lineage>
</organism>
<dbReference type="InterPro" id="IPR000863">
    <property type="entry name" value="Sulfotransferase_dom"/>
</dbReference>
<feature type="binding site" evidence="4">
    <location>
        <position position="132"/>
    </location>
    <ligand>
        <name>3'-phosphoadenylyl sulfate</name>
        <dbReference type="ChEBI" id="CHEBI:58339"/>
    </ligand>
</feature>
<dbReference type="AlphaFoldDB" id="A0AAD7XKI3"/>
<dbReference type="PANTHER" id="PTHR10605">
    <property type="entry name" value="HEPARAN SULFATE SULFOTRANSFERASE"/>
    <property type="match status" value="1"/>
</dbReference>
<evidence type="ECO:0000313" key="8">
    <source>
        <dbReference type="Proteomes" id="UP001230188"/>
    </source>
</evidence>
<dbReference type="EMBL" id="JAQMWT010000268">
    <property type="protein sequence ID" value="KAJ8606502.1"/>
    <property type="molecule type" value="Genomic_DNA"/>
</dbReference>
<evidence type="ECO:0000256" key="2">
    <source>
        <dbReference type="ARBA" id="ARBA00023180"/>
    </source>
</evidence>
<evidence type="ECO:0000256" key="1">
    <source>
        <dbReference type="ARBA" id="ARBA00022679"/>
    </source>
</evidence>
<proteinExistence type="predicted"/>
<accession>A0AAD7XKI3</accession>
<dbReference type="GO" id="GO:0008146">
    <property type="term" value="F:sulfotransferase activity"/>
    <property type="evidence" value="ECO:0007669"/>
    <property type="project" value="InterPro"/>
</dbReference>
<dbReference type="EMBL" id="JAQMWT010000006">
    <property type="protein sequence ID" value="KAJ8614326.1"/>
    <property type="molecule type" value="Genomic_DNA"/>
</dbReference>
<dbReference type="Gene3D" id="3.40.50.300">
    <property type="entry name" value="P-loop containing nucleotide triphosphate hydrolases"/>
    <property type="match status" value="1"/>
</dbReference>
<evidence type="ECO:0000259" key="5">
    <source>
        <dbReference type="Pfam" id="PF00685"/>
    </source>
</evidence>
<evidence type="ECO:0000313" key="6">
    <source>
        <dbReference type="EMBL" id="KAJ8606502.1"/>
    </source>
</evidence>
<protein>
    <recommendedName>
        <fullName evidence="5">Sulfotransferase domain-containing protein</fullName>
    </recommendedName>
</protein>
<feature type="binding site" evidence="4">
    <location>
        <position position="124"/>
    </location>
    <ligand>
        <name>3'-phosphoadenylyl sulfate</name>
        <dbReference type="ChEBI" id="CHEBI:58339"/>
    </ligand>
</feature>
<gene>
    <name evidence="6" type="ORF">CTAYLR_005870</name>
    <name evidence="7" type="ORF">CTAYLR_005897</name>
</gene>
<dbReference type="Pfam" id="PF00685">
    <property type="entry name" value="Sulfotransfer_1"/>
    <property type="match status" value="1"/>
</dbReference>
<evidence type="ECO:0000256" key="4">
    <source>
        <dbReference type="PIRSR" id="PIRSR637359-2"/>
    </source>
</evidence>
<keyword evidence="2" id="KW-0325">Glycoprotein</keyword>
<dbReference type="InterPro" id="IPR037359">
    <property type="entry name" value="NST/OST"/>
</dbReference>
<evidence type="ECO:0000256" key="3">
    <source>
        <dbReference type="PIRSR" id="PIRSR637359-1"/>
    </source>
</evidence>
<sequence length="313" mass="35572">MYANFAMLAGVACAQEWCSEAGCWPRVWLLGGQKCGSTAMFSMLSYTMELRGAEPPPTKETHFWDWAALQKRNYSLPDFLKLFPRANGLEGTPNHLSTPLVPGMLARAMIPSVRTAVKLIAVLREPIARELSLYNHERALGFDWDTDPGVCSASGSHAFEDFAACQLEAYGRLEANISQYDDAQRKLYLELSYGIWNGLYVAHIDAWRRSFSRRQLYLVSYDAMSEPTKMATDVAKFLGLFPLKRQVWLPVRNANNNTKKQRTITCDIRDDLHAVFQPWNARLYETLREDLEQGLAPEHEPAFPEFKLHPCGD</sequence>
<name>A0AAD7XKI3_9STRA</name>
<dbReference type="PANTHER" id="PTHR10605:SF56">
    <property type="entry name" value="BIFUNCTIONAL HEPARAN SULFATE N-DEACETYLASE_N-SULFOTRANSFERASE"/>
    <property type="match status" value="1"/>
</dbReference>
<keyword evidence="8" id="KW-1185">Reference proteome</keyword>
<comment type="caution">
    <text evidence="6">The sequence shown here is derived from an EMBL/GenBank/DDBJ whole genome shotgun (WGS) entry which is preliminary data.</text>
</comment>
<keyword evidence="1" id="KW-0808">Transferase</keyword>
<evidence type="ECO:0000313" key="7">
    <source>
        <dbReference type="EMBL" id="KAJ8614326.1"/>
    </source>
</evidence>
<dbReference type="InterPro" id="IPR027417">
    <property type="entry name" value="P-loop_NTPase"/>
</dbReference>
<dbReference type="SUPFAM" id="SSF52540">
    <property type="entry name" value="P-loop containing nucleoside triphosphate hydrolases"/>
    <property type="match status" value="1"/>
</dbReference>
<reference evidence="6" key="1">
    <citation type="submission" date="2023-01" db="EMBL/GenBank/DDBJ databases">
        <title>Metagenome sequencing of chrysophaentin producing Chrysophaeum taylorii.</title>
        <authorList>
            <person name="Davison J."/>
            <person name="Bewley C."/>
        </authorList>
    </citation>
    <scope>NUCLEOTIDE SEQUENCE</scope>
    <source>
        <strain evidence="6">NIES-1699</strain>
    </source>
</reference>
<feature type="domain" description="Sulfotransferase" evidence="5">
    <location>
        <begin position="26"/>
        <end position="241"/>
    </location>
</feature>
<dbReference type="Proteomes" id="UP001230188">
    <property type="component" value="Unassembled WGS sequence"/>
</dbReference>